<dbReference type="InterPro" id="IPR052164">
    <property type="entry name" value="Anthracycline_SecMetBiosynth"/>
</dbReference>
<proteinExistence type="predicted"/>
<dbReference type="CDD" id="cd07247">
    <property type="entry name" value="SgaA_N_like"/>
    <property type="match status" value="2"/>
</dbReference>
<dbReference type="EMBL" id="FOKG01000002">
    <property type="protein sequence ID" value="SFA89760.1"/>
    <property type="molecule type" value="Genomic_DNA"/>
</dbReference>
<dbReference type="AlphaFoldDB" id="A0A1I0WNL1"/>
<dbReference type="PANTHER" id="PTHR33993:SF14">
    <property type="entry name" value="GB|AAF24581.1"/>
    <property type="match status" value="1"/>
</dbReference>
<accession>A0A1I0WNL1</accession>
<reference evidence="3" key="1">
    <citation type="submission" date="2016-10" db="EMBL/GenBank/DDBJ databases">
        <authorList>
            <person name="Varghese N."/>
            <person name="Submissions S."/>
        </authorList>
    </citation>
    <scope>NUCLEOTIDE SEQUENCE [LARGE SCALE GENOMIC DNA]</scope>
    <source>
        <strain evidence="3">CGMCC 4.3568</strain>
    </source>
</reference>
<dbReference type="SUPFAM" id="SSF54593">
    <property type="entry name" value="Glyoxalase/Bleomycin resistance protein/Dihydroxybiphenyl dioxygenase"/>
    <property type="match status" value="2"/>
</dbReference>
<dbReference type="PROSITE" id="PS51819">
    <property type="entry name" value="VOC"/>
    <property type="match status" value="1"/>
</dbReference>
<feature type="domain" description="VOC" evidence="1">
    <location>
        <begin position="16"/>
        <end position="129"/>
    </location>
</feature>
<dbReference type="Proteomes" id="UP000243799">
    <property type="component" value="Unassembled WGS sequence"/>
</dbReference>
<keyword evidence="3" id="KW-1185">Reference proteome</keyword>
<gene>
    <name evidence="2" type="ORF">SAMN05216266_10270</name>
</gene>
<dbReference type="InterPro" id="IPR037523">
    <property type="entry name" value="VOC_core"/>
</dbReference>
<dbReference type="RefSeq" id="WP_091670834.1">
    <property type="nucleotide sequence ID" value="NZ_FOKG01000002.1"/>
</dbReference>
<protein>
    <recommendedName>
        <fullName evidence="1">VOC domain-containing protein</fullName>
    </recommendedName>
</protein>
<evidence type="ECO:0000313" key="3">
    <source>
        <dbReference type="Proteomes" id="UP000243799"/>
    </source>
</evidence>
<dbReference type="OrthoDB" id="9793039at2"/>
<dbReference type="PANTHER" id="PTHR33993">
    <property type="entry name" value="GLYOXALASE-RELATED"/>
    <property type="match status" value="1"/>
</dbReference>
<evidence type="ECO:0000259" key="1">
    <source>
        <dbReference type="PROSITE" id="PS51819"/>
    </source>
</evidence>
<evidence type="ECO:0000313" key="2">
    <source>
        <dbReference type="EMBL" id="SFA89760.1"/>
    </source>
</evidence>
<organism evidence="2 3">
    <name type="scientific">Amycolatopsis marina</name>
    <dbReference type="NCBI Taxonomy" id="490629"/>
    <lineage>
        <taxon>Bacteria</taxon>
        <taxon>Bacillati</taxon>
        <taxon>Actinomycetota</taxon>
        <taxon>Actinomycetes</taxon>
        <taxon>Pseudonocardiales</taxon>
        <taxon>Pseudonocardiaceae</taxon>
        <taxon>Amycolatopsis</taxon>
    </lineage>
</organism>
<dbReference type="InterPro" id="IPR029068">
    <property type="entry name" value="Glyas_Bleomycin-R_OHBP_Dase"/>
</dbReference>
<name>A0A1I0WNL1_9PSEU</name>
<dbReference type="STRING" id="490629.SAMN05216266_10270"/>
<dbReference type="Gene3D" id="3.10.180.10">
    <property type="entry name" value="2,3-Dihydroxybiphenyl 1,2-Dioxygenase, domain 1"/>
    <property type="match status" value="2"/>
</dbReference>
<sequence length="278" mass="29623">MSLDLSATTPDLLPGTPCWVELATPDESAAQYFYSALFGWTYQDKPDPATGRYTLATLAGVPTGGMYLAGAGQAPGWTLHLCVHNTAAAADWVEHLGGRTTLGPVDIPNRGSILHVVDPSGVPVVLWQPATSWSFGFGAPGMFGGADLNTHDGAASDGFFCRLFGYSNMQIGAEGLDYAEWRLGQQPVLYRYVMGTEYQATTQPHWMVYFEVDPSVGTDLTAAQAQKLGGRIVAPPFDTPFGRTAVLADPGGGTFSVIDHSNPIEGWGRAEVDDPYGD</sequence>